<gene>
    <name evidence="2" type="ORF">SK128_007967</name>
</gene>
<evidence type="ECO:0000313" key="3">
    <source>
        <dbReference type="Proteomes" id="UP001381693"/>
    </source>
</evidence>
<feature type="region of interest" description="Disordered" evidence="1">
    <location>
        <begin position="1"/>
        <end position="20"/>
    </location>
</feature>
<keyword evidence="3" id="KW-1185">Reference proteome</keyword>
<organism evidence="2 3">
    <name type="scientific">Halocaridina rubra</name>
    <name type="common">Hawaiian red shrimp</name>
    <dbReference type="NCBI Taxonomy" id="373956"/>
    <lineage>
        <taxon>Eukaryota</taxon>
        <taxon>Metazoa</taxon>
        <taxon>Ecdysozoa</taxon>
        <taxon>Arthropoda</taxon>
        <taxon>Crustacea</taxon>
        <taxon>Multicrustacea</taxon>
        <taxon>Malacostraca</taxon>
        <taxon>Eumalacostraca</taxon>
        <taxon>Eucarida</taxon>
        <taxon>Decapoda</taxon>
        <taxon>Pleocyemata</taxon>
        <taxon>Caridea</taxon>
        <taxon>Atyoidea</taxon>
        <taxon>Atyidae</taxon>
        <taxon>Halocaridina</taxon>
    </lineage>
</organism>
<evidence type="ECO:0000256" key="1">
    <source>
        <dbReference type="SAM" id="MobiDB-lite"/>
    </source>
</evidence>
<name>A0AAN8WTC2_HALRR</name>
<evidence type="ECO:0000313" key="2">
    <source>
        <dbReference type="EMBL" id="KAK7068383.1"/>
    </source>
</evidence>
<protein>
    <submittedName>
        <fullName evidence="2">Uncharacterized protein</fullName>
    </submittedName>
</protein>
<dbReference type="Proteomes" id="UP001381693">
    <property type="component" value="Unassembled WGS sequence"/>
</dbReference>
<reference evidence="2 3" key="1">
    <citation type="submission" date="2023-11" db="EMBL/GenBank/DDBJ databases">
        <title>Halocaridina rubra genome assembly.</title>
        <authorList>
            <person name="Smith C."/>
        </authorList>
    </citation>
    <scope>NUCLEOTIDE SEQUENCE [LARGE SCALE GENOMIC DNA]</scope>
    <source>
        <strain evidence="2">EP-1</strain>
        <tissue evidence="2">Whole</tissue>
    </source>
</reference>
<comment type="caution">
    <text evidence="2">The sequence shown here is derived from an EMBL/GenBank/DDBJ whole genome shotgun (WGS) entry which is preliminary data.</text>
</comment>
<dbReference type="AlphaFoldDB" id="A0AAN8WTC2"/>
<accession>A0AAN8WTC2</accession>
<sequence>MSQSQHRGGAGTSNQFTSQPVMPGDLILARDIRFVLHTILTIMRELPDQLKELSNEIGRNSQQPEETNKLIKDTSEQLQGLVVGLENKLTLLLDNKENSDDVLQHILSEPEIRTMCMM</sequence>
<proteinExistence type="predicted"/>
<dbReference type="EMBL" id="JAXCGZ010017270">
    <property type="protein sequence ID" value="KAK7068383.1"/>
    <property type="molecule type" value="Genomic_DNA"/>
</dbReference>